<feature type="region of interest" description="Disordered" evidence="1">
    <location>
        <begin position="48"/>
        <end position="115"/>
    </location>
</feature>
<dbReference type="AlphaFoldDB" id="A0A0E0F0D0"/>
<proteinExistence type="predicted"/>
<dbReference type="HOGENOM" id="CLU_2112762_0_0_1"/>
<dbReference type="Gramene" id="OMERI10G13430.2">
    <property type="protein sequence ID" value="OMERI10G13430.2"/>
    <property type="gene ID" value="OMERI10G13430"/>
</dbReference>
<organism evidence="2">
    <name type="scientific">Oryza meridionalis</name>
    <dbReference type="NCBI Taxonomy" id="40149"/>
    <lineage>
        <taxon>Eukaryota</taxon>
        <taxon>Viridiplantae</taxon>
        <taxon>Streptophyta</taxon>
        <taxon>Embryophyta</taxon>
        <taxon>Tracheophyta</taxon>
        <taxon>Spermatophyta</taxon>
        <taxon>Magnoliopsida</taxon>
        <taxon>Liliopsida</taxon>
        <taxon>Poales</taxon>
        <taxon>Poaceae</taxon>
        <taxon>BOP clade</taxon>
        <taxon>Oryzoideae</taxon>
        <taxon>Oryzeae</taxon>
        <taxon>Oryzinae</taxon>
        <taxon>Oryza</taxon>
    </lineage>
</organism>
<dbReference type="Gramene" id="OMERI10G13430.3">
    <property type="protein sequence ID" value="OMERI10G13430.3"/>
    <property type="gene ID" value="OMERI10G13430"/>
</dbReference>
<feature type="compositionally biased region" description="Low complexity" evidence="1">
    <location>
        <begin position="50"/>
        <end position="71"/>
    </location>
</feature>
<dbReference type="Proteomes" id="UP000008021">
    <property type="component" value="Chromosome 10"/>
</dbReference>
<name>A0A0E0F0D0_9ORYZ</name>
<sequence length="115" mass="12188">MAIAGLGRSHSRSRAGASWVAGFPGREVARAVAFFIWLPPPPLPSPPISPSSRLVSPLPHLPSATASTTTTRPLAFSRGRDFRSQIRTHGGARSPSSSSHFGGVVYKGLREEGEE</sequence>
<accession>A0A0E0F0D0</accession>
<keyword evidence="3" id="KW-1185">Reference proteome</keyword>
<reference evidence="2" key="1">
    <citation type="submission" date="2015-04" db="UniProtKB">
        <authorList>
            <consortium name="EnsemblPlants"/>
        </authorList>
    </citation>
    <scope>IDENTIFICATION</scope>
</reference>
<evidence type="ECO:0000313" key="2">
    <source>
        <dbReference type="EnsemblPlants" id="OMERI10G13430.2"/>
    </source>
</evidence>
<dbReference type="EnsemblPlants" id="OMERI10G13430.3">
    <property type="protein sequence ID" value="OMERI10G13430.3"/>
    <property type="gene ID" value="OMERI10G13430"/>
</dbReference>
<protein>
    <submittedName>
        <fullName evidence="2">Uncharacterized protein</fullName>
    </submittedName>
</protein>
<dbReference type="EnsemblPlants" id="OMERI10G13430.2">
    <property type="protein sequence ID" value="OMERI10G13430.2"/>
    <property type="gene ID" value="OMERI10G13430"/>
</dbReference>
<reference evidence="2" key="2">
    <citation type="submission" date="2018-05" db="EMBL/GenBank/DDBJ databases">
        <title>OmerRS3 (Oryza meridionalis Reference Sequence Version 3).</title>
        <authorList>
            <person name="Zhang J."/>
            <person name="Kudrna D."/>
            <person name="Lee S."/>
            <person name="Talag J."/>
            <person name="Welchert J."/>
            <person name="Wing R.A."/>
        </authorList>
    </citation>
    <scope>NUCLEOTIDE SEQUENCE [LARGE SCALE GENOMIC DNA]</scope>
    <source>
        <strain evidence="2">OR44</strain>
    </source>
</reference>
<evidence type="ECO:0000313" key="3">
    <source>
        <dbReference type="Proteomes" id="UP000008021"/>
    </source>
</evidence>
<evidence type="ECO:0000256" key="1">
    <source>
        <dbReference type="SAM" id="MobiDB-lite"/>
    </source>
</evidence>